<dbReference type="AlphaFoldDB" id="A0A2V5K2Q9"/>
<keyword evidence="1" id="KW-0812">Transmembrane</keyword>
<organism evidence="3 4">
    <name type="scientific">Paenibacillus flagellatus</name>
    <dbReference type="NCBI Taxonomy" id="2211139"/>
    <lineage>
        <taxon>Bacteria</taxon>
        <taxon>Bacillati</taxon>
        <taxon>Bacillota</taxon>
        <taxon>Bacilli</taxon>
        <taxon>Bacillales</taxon>
        <taxon>Paenibacillaceae</taxon>
        <taxon>Paenibacillus</taxon>
    </lineage>
</organism>
<reference evidence="3 4" key="1">
    <citation type="submission" date="2018-05" db="EMBL/GenBank/DDBJ databases">
        <title>Paenibacillus flagellatus sp. nov., isolated from selenium mineral soil.</title>
        <authorList>
            <person name="Dai X."/>
        </authorList>
    </citation>
    <scope>NUCLEOTIDE SEQUENCE [LARGE SCALE GENOMIC DNA]</scope>
    <source>
        <strain evidence="3 4">DXL2</strain>
    </source>
</reference>
<dbReference type="PANTHER" id="PTHR39430">
    <property type="entry name" value="MEMBRANE-ASSOCIATED PROTEASE-RELATED"/>
    <property type="match status" value="1"/>
</dbReference>
<dbReference type="OrthoDB" id="324900at2"/>
<proteinExistence type="predicted"/>
<evidence type="ECO:0000313" key="3">
    <source>
        <dbReference type="EMBL" id="PYI52902.1"/>
    </source>
</evidence>
<feature type="transmembrane region" description="Helical" evidence="1">
    <location>
        <begin position="134"/>
        <end position="152"/>
    </location>
</feature>
<dbReference type="EMBL" id="QJVJ01000008">
    <property type="protein sequence ID" value="PYI52902.1"/>
    <property type="molecule type" value="Genomic_DNA"/>
</dbReference>
<feature type="domain" description="CAAX prenyl protease 2/Lysostaphin resistance protein A-like" evidence="2">
    <location>
        <begin position="139"/>
        <end position="233"/>
    </location>
</feature>
<sequence length="302" mass="32132">MNMTKRALGAAGKIALAFVLAFVLTLAAMIPVVAIAGLVRAGDGYDLTSLDRLLNDPIFVYGSMVAQAIGFIGAVPLLYALFERKARWSVGWSDRNAVRELLKGAGFGIVLMTAIFLVMLATGAAEVRAVRLDAAVWGDLAAFLGLFALVALNEELFSRGYVQGVIRHRFGPAAAVVCSSLFFALLHAANPGALAHPLPLLNIFAAGLLLGLCRETTGSLWFPIGLHWTWNFVQGNVFGFEVSGTPVASLLELETSGPALWSGGQFGAEGSLIATAVMAIGMWRIRERGRRGRAERLGPFGE</sequence>
<evidence type="ECO:0000256" key="1">
    <source>
        <dbReference type="SAM" id="Phobius"/>
    </source>
</evidence>
<evidence type="ECO:0000259" key="2">
    <source>
        <dbReference type="Pfam" id="PF02517"/>
    </source>
</evidence>
<comment type="caution">
    <text evidence="3">The sequence shown here is derived from an EMBL/GenBank/DDBJ whole genome shotgun (WGS) entry which is preliminary data.</text>
</comment>
<dbReference type="Pfam" id="PF02517">
    <property type="entry name" value="Rce1-like"/>
    <property type="match status" value="1"/>
</dbReference>
<feature type="transmembrane region" description="Helical" evidence="1">
    <location>
        <begin position="220"/>
        <end position="240"/>
    </location>
</feature>
<dbReference type="InterPro" id="IPR003675">
    <property type="entry name" value="Rce1/LyrA-like_dom"/>
</dbReference>
<dbReference type="Proteomes" id="UP000247476">
    <property type="component" value="Unassembled WGS sequence"/>
</dbReference>
<feature type="transmembrane region" description="Helical" evidence="1">
    <location>
        <begin position="101"/>
        <end position="122"/>
    </location>
</feature>
<evidence type="ECO:0000313" key="4">
    <source>
        <dbReference type="Proteomes" id="UP000247476"/>
    </source>
</evidence>
<protein>
    <recommendedName>
        <fullName evidence="2">CAAX prenyl protease 2/Lysostaphin resistance protein A-like domain-containing protein</fullName>
    </recommendedName>
</protein>
<name>A0A2V5K2Q9_9BACL</name>
<gene>
    <name evidence="3" type="ORF">DLM86_18005</name>
</gene>
<keyword evidence="1" id="KW-1133">Transmembrane helix</keyword>
<dbReference type="GO" id="GO:0004175">
    <property type="term" value="F:endopeptidase activity"/>
    <property type="evidence" value="ECO:0007669"/>
    <property type="project" value="UniProtKB-ARBA"/>
</dbReference>
<keyword evidence="4" id="KW-1185">Reference proteome</keyword>
<dbReference type="GO" id="GO:0080120">
    <property type="term" value="P:CAAX-box protein maturation"/>
    <property type="evidence" value="ECO:0007669"/>
    <property type="project" value="UniProtKB-ARBA"/>
</dbReference>
<feature type="transmembrane region" description="Helical" evidence="1">
    <location>
        <begin position="58"/>
        <end position="81"/>
    </location>
</feature>
<feature type="transmembrane region" description="Helical" evidence="1">
    <location>
        <begin position="260"/>
        <end position="283"/>
    </location>
</feature>
<feature type="transmembrane region" description="Helical" evidence="1">
    <location>
        <begin position="195"/>
        <end position="213"/>
    </location>
</feature>
<feature type="transmembrane region" description="Helical" evidence="1">
    <location>
        <begin position="173"/>
        <end position="189"/>
    </location>
</feature>
<dbReference type="PANTHER" id="PTHR39430:SF1">
    <property type="entry name" value="PROTEASE"/>
    <property type="match status" value="1"/>
</dbReference>
<keyword evidence="1" id="KW-0472">Membrane</keyword>
<dbReference type="RefSeq" id="WP_110841452.1">
    <property type="nucleotide sequence ID" value="NZ_QJVJ01000008.1"/>
</dbReference>
<accession>A0A2V5K2Q9</accession>